<accession>A0A6B2L344</accession>
<dbReference type="EMBL" id="GIBP01002366">
    <property type="protein sequence ID" value="NDV31335.1"/>
    <property type="molecule type" value="Transcribed_RNA"/>
</dbReference>
<dbReference type="GO" id="GO:0006887">
    <property type="term" value="P:exocytosis"/>
    <property type="evidence" value="ECO:0007669"/>
    <property type="project" value="TreeGrafter"/>
</dbReference>
<reference evidence="2" key="1">
    <citation type="journal article" date="2020" name="J. Eukaryot. Microbiol.">
        <title>De novo Sequencing, Assembly and Annotation of the Transcriptome for the Free-Living Testate Amoeba Arcella intermedia.</title>
        <authorList>
            <person name="Ribeiro G.M."/>
            <person name="Porfirio-Sousa A.L."/>
            <person name="Maurer-Alcala X.X."/>
            <person name="Katz L.A."/>
            <person name="Lahr D.J.G."/>
        </authorList>
    </citation>
    <scope>NUCLEOTIDE SEQUENCE</scope>
</reference>
<dbReference type="PANTHER" id="PTHR12100">
    <property type="entry name" value="SEC10"/>
    <property type="match status" value="1"/>
</dbReference>
<dbReference type="GO" id="GO:0006893">
    <property type="term" value="P:Golgi to plasma membrane transport"/>
    <property type="evidence" value="ECO:0007669"/>
    <property type="project" value="TreeGrafter"/>
</dbReference>
<dbReference type="AlphaFoldDB" id="A0A6B2L344"/>
<organism evidence="2">
    <name type="scientific">Arcella intermedia</name>
    <dbReference type="NCBI Taxonomy" id="1963864"/>
    <lineage>
        <taxon>Eukaryota</taxon>
        <taxon>Amoebozoa</taxon>
        <taxon>Tubulinea</taxon>
        <taxon>Elardia</taxon>
        <taxon>Arcellinida</taxon>
        <taxon>Sphaerothecina</taxon>
        <taxon>Arcellidae</taxon>
        <taxon>Arcella</taxon>
    </lineage>
</organism>
<proteinExistence type="predicted"/>
<evidence type="ECO:0000259" key="1">
    <source>
        <dbReference type="Pfam" id="PF07393"/>
    </source>
</evidence>
<sequence length="420" mass="48581">MLTDRRDLDCFLRTLEFAMEKSRDLAEKLLVMYPTYNAHVIINEFVFKELIQDYCSTEVTSMVQFLNGLIDEELDKKRRKLEILKAKQEAESTLLSGFAGRLLGQEETSIELELDPEIPLKFIVRAQEAIHRATLLSGDDLFAGRQSSNLKTIFKTVIREFGQKYMLKCVDRVVQKITVDEPRTEPQTEIFFNMIALTNSNMILIQKIFFENIKPHFATENARNDLTLCIKEKQQLTTELEDLVIQGLTKCLNTMVTWVRKLLSRDQGRNDFRPAEDEISIGESTKACNSVCSFIQKQHNLITTSLDGKNLTLFLSEFGRRLLETILNHIRNFTISYGTGGLALMTDFRKYRETIGKFSIPGLDHELDMLYHIEKIYMVKAEELKGIIEESPLKNMKPSELDSYISKRSDYRSAWVGKFY</sequence>
<name>A0A6B2L344_9EUKA</name>
<dbReference type="PANTHER" id="PTHR12100:SF0">
    <property type="entry name" value="EXOCYST COMPLEX COMPONENT 5"/>
    <property type="match status" value="1"/>
</dbReference>
<evidence type="ECO:0000313" key="2">
    <source>
        <dbReference type="EMBL" id="NDV31335.1"/>
    </source>
</evidence>
<feature type="domain" description="Exocyst complex component Sec10-like alpha-helical bundle" evidence="1">
    <location>
        <begin position="100"/>
        <end position="414"/>
    </location>
</feature>
<dbReference type="Pfam" id="PF07393">
    <property type="entry name" value="Sec10_HB"/>
    <property type="match status" value="1"/>
</dbReference>
<dbReference type="InterPro" id="IPR048627">
    <property type="entry name" value="Sec10_HB"/>
</dbReference>
<protein>
    <recommendedName>
        <fullName evidence="1">Exocyst complex component Sec10-like alpha-helical bundle domain-containing protein</fullName>
    </recommendedName>
</protein>
<dbReference type="GO" id="GO:0000145">
    <property type="term" value="C:exocyst"/>
    <property type="evidence" value="ECO:0007669"/>
    <property type="project" value="TreeGrafter"/>
</dbReference>
<dbReference type="InterPro" id="IPR009976">
    <property type="entry name" value="Sec10-like"/>
</dbReference>